<protein>
    <submittedName>
        <fullName evidence="4">Coat F domain-containing protein</fullName>
    </submittedName>
</protein>
<comment type="subcellular location">
    <subcellularLocation>
        <location evidence="2">Spore coat</location>
    </subcellularLocation>
</comment>
<name>A0A1I1TZT1_9BACL</name>
<evidence type="ECO:0000313" key="4">
    <source>
        <dbReference type="EMBL" id="SFD64131.1"/>
    </source>
</evidence>
<dbReference type="Proteomes" id="UP000198855">
    <property type="component" value="Unassembled WGS sequence"/>
</dbReference>
<evidence type="ECO:0000256" key="1">
    <source>
        <dbReference type="ARBA" id="ARBA00022969"/>
    </source>
</evidence>
<dbReference type="STRING" id="1045775.SAMN05216378_0790"/>
<keyword evidence="1" id="KW-0749">Sporulation</keyword>
<evidence type="ECO:0000256" key="2">
    <source>
        <dbReference type="ARBA" id="ARBA00024325"/>
    </source>
</evidence>
<evidence type="ECO:0000313" key="5">
    <source>
        <dbReference type="Proteomes" id="UP000198855"/>
    </source>
</evidence>
<accession>A0A1I1TZT1</accession>
<dbReference type="OrthoDB" id="2374504at2"/>
<dbReference type="GO" id="GO:0030435">
    <property type="term" value="P:sporulation resulting in formation of a cellular spore"/>
    <property type="evidence" value="ECO:0007669"/>
    <property type="project" value="UniProtKB-KW"/>
</dbReference>
<comment type="similarity">
    <text evidence="3">Belongs to the CotF family.</text>
</comment>
<dbReference type="InterPro" id="IPR012851">
    <property type="entry name" value="Spore_coat_CotF-like"/>
</dbReference>
<proteinExistence type="inferred from homology"/>
<sequence length="195" mass="22193">MAAHLGAHETMEIHEILTSAINGINHFQLYRSMVTDQQLSQMLDRHTQMMMSEYHSAVQSLNQQGSGQMMPFKTMENQAPKYGLDHPTPQSPNLTGSTLDDRAVATAMLLCHKNSASKKMMAALECADPQVRRMLQQGSVNCAEQAYEVWQYMNRMGYYQVPTMKEETTNTILQTYQPATNDMTQPMNGMFQFRQ</sequence>
<dbReference type="PANTHER" id="PTHR39183">
    <property type="entry name" value="SPORE COAT PROTEIN F-LIKE PROTEIN YHCQ"/>
    <property type="match status" value="1"/>
</dbReference>
<dbReference type="RefSeq" id="WP_091181227.1">
    <property type="nucleotide sequence ID" value="NZ_FOMT01000001.1"/>
</dbReference>
<dbReference type="PANTHER" id="PTHR39183:SF1">
    <property type="entry name" value="SPORE COAT PROTEIN F-LIKE PROTEIN YHCQ"/>
    <property type="match status" value="1"/>
</dbReference>
<dbReference type="AlphaFoldDB" id="A0A1I1TZT1"/>
<dbReference type="Gene3D" id="1.20.1260.10">
    <property type="match status" value="1"/>
</dbReference>
<reference evidence="5" key="1">
    <citation type="submission" date="2016-10" db="EMBL/GenBank/DDBJ databases">
        <authorList>
            <person name="Varghese N."/>
            <person name="Submissions S."/>
        </authorList>
    </citation>
    <scope>NUCLEOTIDE SEQUENCE [LARGE SCALE GENOMIC DNA]</scope>
    <source>
        <strain evidence="5">CGMCC 1.10784</strain>
    </source>
</reference>
<organism evidence="4 5">
    <name type="scientific">Paenibacillus catalpae</name>
    <dbReference type="NCBI Taxonomy" id="1045775"/>
    <lineage>
        <taxon>Bacteria</taxon>
        <taxon>Bacillati</taxon>
        <taxon>Bacillota</taxon>
        <taxon>Bacilli</taxon>
        <taxon>Bacillales</taxon>
        <taxon>Paenibacillaceae</taxon>
        <taxon>Paenibacillus</taxon>
    </lineage>
</organism>
<dbReference type="Pfam" id="PF07875">
    <property type="entry name" value="Coat_F"/>
    <property type="match status" value="1"/>
</dbReference>
<dbReference type="InterPro" id="IPR012347">
    <property type="entry name" value="Ferritin-like"/>
</dbReference>
<dbReference type="EMBL" id="FOMT01000001">
    <property type="protein sequence ID" value="SFD64131.1"/>
    <property type="molecule type" value="Genomic_DNA"/>
</dbReference>
<gene>
    <name evidence="4" type="ORF">SAMN05216378_0790</name>
</gene>
<keyword evidence="5" id="KW-1185">Reference proteome</keyword>
<evidence type="ECO:0000256" key="3">
    <source>
        <dbReference type="ARBA" id="ARBA00024344"/>
    </source>
</evidence>